<organism evidence="1 2">
    <name type="scientific">Ilex paraguariensis</name>
    <name type="common">yerba mate</name>
    <dbReference type="NCBI Taxonomy" id="185542"/>
    <lineage>
        <taxon>Eukaryota</taxon>
        <taxon>Viridiplantae</taxon>
        <taxon>Streptophyta</taxon>
        <taxon>Embryophyta</taxon>
        <taxon>Tracheophyta</taxon>
        <taxon>Spermatophyta</taxon>
        <taxon>Magnoliopsida</taxon>
        <taxon>eudicotyledons</taxon>
        <taxon>Gunneridae</taxon>
        <taxon>Pentapetalae</taxon>
        <taxon>asterids</taxon>
        <taxon>campanulids</taxon>
        <taxon>Aquifoliales</taxon>
        <taxon>Aquifoliaceae</taxon>
        <taxon>Ilex</taxon>
    </lineage>
</organism>
<comment type="caution">
    <text evidence="1">The sequence shown here is derived from an EMBL/GenBank/DDBJ whole genome shotgun (WGS) entry which is preliminary data.</text>
</comment>
<keyword evidence="2" id="KW-1185">Reference proteome</keyword>
<dbReference type="AlphaFoldDB" id="A0ABC8SWH2"/>
<evidence type="ECO:0000313" key="2">
    <source>
        <dbReference type="Proteomes" id="UP001642360"/>
    </source>
</evidence>
<reference evidence="1 2" key="1">
    <citation type="submission" date="2024-02" db="EMBL/GenBank/DDBJ databases">
        <authorList>
            <person name="Vignale AGUSTIN F."/>
            <person name="Sosa J E."/>
            <person name="Modenutti C."/>
        </authorList>
    </citation>
    <scope>NUCLEOTIDE SEQUENCE [LARGE SCALE GENOMIC DNA]</scope>
</reference>
<sequence length="64" mass="7549">KDIDVVLQIYSRGHIDVVINERSEQGSWRFSKIYEELETSKRSDTWALLVHLGNRNDLSLWGFQ</sequence>
<evidence type="ECO:0000313" key="1">
    <source>
        <dbReference type="EMBL" id="CAK9161542.1"/>
    </source>
</evidence>
<dbReference type="Proteomes" id="UP001642360">
    <property type="component" value="Unassembled WGS sequence"/>
</dbReference>
<gene>
    <name evidence="1" type="ORF">ILEXP_LOCUS30348</name>
</gene>
<protein>
    <submittedName>
        <fullName evidence="1">Uncharacterized protein</fullName>
    </submittedName>
</protein>
<feature type="non-terminal residue" evidence="1">
    <location>
        <position position="1"/>
    </location>
</feature>
<name>A0ABC8SWH2_9AQUA</name>
<accession>A0ABC8SWH2</accession>
<proteinExistence type="predicted"/>
<dbReference type="EMBL" id="CAUOFW020003697">
    <property type="protein sequence ID" value="CAK9161542.1"/>
    <property type="molecule type" value="Genomic_DNA"/>
</dbReference>